<gene>
    <name evidence="2" type="ORF">BGZ80_003646</name>
</gene>
<sequence length="786" mass="87831">MPKGSIPKLEDPSDVSLPSYVTELLADFGRLETGPKLDQFSMQLALIDGWNDAEIKAQLDLGSLSDANQIIRYFGVYGGTMEYQGVRGYDPERVRQIARSSCRPQERNELPSEIFGTHDMGEYGSGGLPEFLHPLLAEITFNSARVIDAESRQYADDHEIMANFEYFQRFKHLGIFGDLAWCRAARSILVCAQVSGILGGDMSDWLIKVAVHAACTMERVQSRALTASKATIILFQLSRELGFVLGRMLFDNPPSKTLAIIISLLIEAGFGFISAGLCEFFTQQQDKGYSQLIFGLSEHCGSILTTAGRSNPQKPLWKKLAKDCVRPSNFCPSRANIVVELQPSEMFHLIARCEHISTVLKLHETCDDSCSKAQSVENYQRPGHLEEGCKCQETRFKPKETAQLVLLDIKKKELFEPKPKTPYVAVSQVWFQGIFGQESRTCGNCSLDRLAVVCNRLGVSYVWIDTLCMPTSKRLRDEVVAQLRDIYLKADATLVMDAGLMSTTARTVLDLSLAVLLSDWSSRVWTLQEGVLASKLLFCVGDQVLSLPQVHGADLFLDPRRRVPSKLLRAYGMKSRALGQSFENVIELAAGRQTSHPCDYLYGLSALLYYPPKRQGDLHLVAKEVAGMYSEVDLGILLAPFPRCEIENYRWMPRRAKQRSGGWHTGLSGIITPDGLLCRLTAFIKLTSIVDDEHTRGTNKLKIRMNLEAEIPIKNWYNTETQGVFVGTEVEASQLMFCLVGHREDSRSFGFVVSPTDYGNFQYFQYMGCAVVTGMVSKRPVSILVT</sequence>
<name>A0A9P6MMZ1_9FUNG</name>
<organism evidence="2 3">
    <name type="scientific">Entomortierella chlamydospora</name>
    <dbReference type="NCBI Taxonomy" id="101097"/>
    <lineage>
        <taxon>Eukaryota</taxon>
        <taxon>Fungi</taxon>
        <taxon>Fungi incertae sedis</taxon>
        <taxon>Mucoromycota</taxon>
        <taxon>Mortierellomycotina</taxon>
        <taxon>Mortierellomycetes</taxon>
        <taxon>Mortierellales</taxon>
        <taxon>Mortierellaceae</taxon>
        <taxon>Entomortierella</taxon>
    </lineage>
</organism>
<protein>
    <recommendedName>
        <fullName evidence="1">Heterokaryon incompatibility domain-containing protein</fullName>
    </recommendedName>
</protein>
<keyword evidence="3" id="KW-1185">Reference proteome</keyword>
<evidence type="ECO:0000259" key="1">
    <source>
        <dbReference type="Pfam" id="PF06985"/>
    </source>
</evidence>
<dbReference type="PANTHER" id="PTHR39596">
    <property type="match status" value="1"/>
</dbReference>
<reference evidence="2" key="1">
    <citation type="journal article" date="2020" name="Fungal Divers.">
        <title>Resolving the Mortierellaceae phylogeny through synthesis of multi-gene phylogenetics and phylogenomics.</title>
        <authorList>
            <person name="Vandepol N."/>
            <person name="Liber J."/>
            <person name="Desiro A."/>
            <person name="Na H."/>
            <person name="Kennedy M."/>
            <person name="Barry K."/>
            <person name="Grigoriev I.V."/>
            <person name="Miller A.N."/>
            <person name="O'Donnell K."/>
            <person name="Stajich J.E."/>
            <person name="Bonito G."/>
        </authorList>
    </citation>
    <scope>NUCLEOTIDE SEQUENCE</scope>
    <source>
        <strain evidence="2">NRRL 2769</strain>
    </source>
</reference>
<dbReference type="EMBL" id="JAAAID010001980">
    <property type="protein sequence ID" value="KAG0008259.1"/>
    <property type="molecule type" value="Genomic_DNA"/>
</dbReference>
<evidence type="ECO:0000313" key="2">
    <source>
        <dbReference type="EMBL" id="KAG0008259.1"/>
    </source>
</evidence>
<dbReference type="AlphaFoldDB" id="A0A9P6MMZ1"/>
<dbReference type="Pfam" id="PF06985">
    <property type="entry name" value="HET"/>
    <property type="match status" value="1"/>
</dbReference>
<feature type="domain" description="Heterokaryon incompatibility" evidence="1">
    <location>
        <begin position="452"/>
        <end position="499"/>
    </location>
</feature>
<accession>A0A9P6MMZ1</accession>
<proteinExistence type="predicted"/>
<dbReference type="InterPro" id="IPR010730">
    <property type="entry name" value="HET"/>
</dbReference>
<dbReference type="Proteomes" id="UP000703661">
    <property type="component" value="Unassembled WGS sequence"/>
</dbReference>
<dbReference type="PANTHER" id="PTHR39596:SF4">
    <property type="entry name" value="HET DOMAIN PROTEIN (AFU_ORTHOLOGUE AFUA_3G03140)-RELATED"/>
    <property type="match status" value="1"/>
</dbReference>
<evidence type="ECO:0000313" key="3">
    <source>
        <dbReference type="Proteomes" id="UP000703661"/>
    </source>
</evidence>
<comment type="caution">
    <text evidence="2">The sequence shown here is derived from an EMBL/GenBank/DDBJ whole genome shotgun (WGS) entry which is preliminary data.</text>
</comment>